<dbReference type="InterPro" id="IPR058636">
    <property type="entry name" value="Beta-barrel_YknX"/>
</dbReference>
<evidence type="ECO:0000259" key="5">
    <source>
        <dbReference type="Pfam" id="PF25990"/>
    </source>
</evidence>
<dbReference type="EMBL" id="JBHUEO010000020">
    <property type="protein sequence ID" value="MFD1706846.1"/>
    <property type="molecule type" value="Genomic_DNA"/>
</dbReference>
<dbReference type="Gene3D" id="2.40.420.20">
    <property type="match status" value="1"/>
</dbReference>
<proteinExistence type="predicted"/>
<evidence type="ECO:0000256" key="2">
    <source>
        <dbReference type="ARBA" id="ARBA00023054"/>
    </source>
</evidence>
<dbReference type="InterPro" id="IPR058639">
    <property type="entry name" value="BSH_YknX-like"/>
</dbReference>
<accession>A0ABW4KHP5</accession>
<protein>
    <submittedName>
        <fullName evidence="6">Efflux RND transporter periplasmic adaptor subunit</fullName>
    </submittedName>
</protein>
<name>A0ABW4KHP5_9BACI</name>
<evidence type="ECO:0000256" key="1">
    <source>
        <dbReference type="ARBA" id="ARBA00004196"/>
    </source>
</evidence>
<reference evidence="7" key="1">
    <citation type="journal article" date="2019" name="Int. J. Syst. Evol. Microbiol.">
        <title>The Global Catalogue of Microorganisms (GCM) 10K type strain sequencing project: providing services to taxonomists for standard genome sequencing and annotation.</title>
        <authorList>
            <consortium name="The Broad Institute Genomics Platform"/>
            <consortium name="The Broad Institute Genome Sequencing Center for Infectious Disease"/>
            <person name="Wu L."/>
            <person name="Ma J."/>
        </authorList>
    </citation>
    <scope>NUCLEOTIDE SEQUENCE [LARGE SCALE GENOMIC DNA]</scope>
    <source>
        <strain evidence="7">CGMCC 1.12295</strain>
    </source>
</reference>
<comment type="subcellular location">
    <subcellularLocation>
        <location evidence="1">Cell envelope</location>
    </subcellularLocation>
</comment>
<keyword evidence="7" id="KW-1185">Reference proteome</keyword>
<dbReference type="RefSeq" id="WP_380773556.1">
    <property type="nucleotide sequence ID" value="NZ_JBHUEO010000020.1"/>
</dbReference>
<feature type="domain" description="YknX-like barrel-sandwich hybrid" evidence="4">
    <location>
        <begin position="64"/>
        <end position="227"/>
    </location>
</feature>
<dbReference type="InterPro" id="IPR050465">
    <property type="entry name" value="UPF0194_transport"/>
</dbReference>
<dbReference type="Pfam" id="PF25984">
    <property type="entry name" value="BSH_YknX"/>
    <property type="match status" value="1"/>
</dbReference>
<evidence type="ECO:0000256" key="3">
    <source>
        <dbReference type="SAM" id="Coils"/>
    </source>
</evidence>
<evidence type="ECO:0000313" key="7">
    <source>
        <dbReference type="Proteomes" id="UP001597301"/>
    </source>
</evidence>
<evidence type="ECO:0000259" key="4">
    <source>
        <dbReference type="Pfam" id="PF25984"/>
    </source>
</evidence>
<dbReference type="PANTHER" id="PTHR32347:SF14">
    <property type="entry name" value="EFFLUX SYSTEM COMPONENT YKNX-RELATED"/>
    <property type="match status" value="1"/>
</dbReference>
<gene>
    <name evidence="6" type="ORF">ACFSCZ_08890</name>
</gene>
<organism evidence="6 7">
    <name type="scientific">Siminovitchia sediminis</name>
    <dbReference type="NCBI Taxonomy" id="1274353"/>
    <lineage>
        <taxon>Bacteria</taxon>
        <taxon>Bacillati</taxon>
        <taxon>Bacillota</taxon>
        <taxon>Bacilli</taxon>
        <taxon>Bacillales</taxon>
        <taxon>Bacillaceae</taxon>
        <taxon>Siminovitchia</taxon>
    </lineage>
</organism>
<dbReference type="PANTHER" id="PTHR32347">
    <property type="entry name" value="EFFLUX SYSTEM COMPONENT YKNX-RELATED"/>
    <property type="match status" value="1"/>
</dbReference>
<dbReference type="Pfam" id="PF25990">
    <property type="entry name" value="Beta-barrel_YknX"/>
    <property type="match status" value="1"/>
</dbReference>
<evidence type="ECO:0000313" key="6">
    <source>
        <dbReference type="EMBL" id="MFD1706846.1"/>
    </source>
</evidence>
<feature type="domain" description="YknX-like beta-barrel" evidence="5">
    <location>
        <begin position="240"/>
        <end position="313"/>
    </location>
</feature>
<sequence length="420" mass="47134">MNKWIRVLMVLGVILFITANTILITRENGSVSRINYISDWSKIRETDIVHSLAADGVIEEADTIYIMADQEKTIEEFLVKEGDQVEAGTTLFIYQSNQVDRQTSFLDSEIESLLAKRNSVEALIDEWSSLTPPASADTFADPVYSGEATDFEEWDPWTALENPQSADPSEWQQTMDKEIGEKRLELEKIEAEIEKLEKQKAFLQNERDDLAVTSPVDGIVKKLRPNEKQVITIASNEKVLTGKLTEEELPEVKEGMRVNILSHLFESRPTGEVSKITRMPAGADDGTSLYPFTVTLDEQHSDVQYGYHVTADIILNEMQGVPVVFAKSIRDQGDQSFIWVLNENGITEKREIEKGLEDGGLYAVTSGGQTGELYVTRPGKTVKEAPFITPLEPHRLNRGALKNITCKQVLKHILIGVLQH</sequence>
<feature type="coiled-coil region" evidence="3">
    <location>
        <begin position="172"/>
        <end position="213"/>
    </location>
</feature>
<comment type="caution">
    <text evidence="6">The sequence shown here is derived from an EMBL/GenBank/DDBJ whole genome shotgun (WGS) entry which is preliminary data.</text>
</comment>
<keyword evidence="2 3" id="KW-0175">Coiled coil</keyword>
<dbReference type="Proteomes" id="UP001597301">
    <property type="component" value="Unassembled WGS sequence"/>
</dbReference>
<dbReference type="Gene3D" id="2.40.50.100">
    <property type="match status" value="1"/>
</dbReference>